<dbReference type="SUPFAM" id="SSF48439">
    <property type="entry name" value="Protein prenylyltransferase"/>
    <property type="match status" value="1"/>
</dbReference>
<sequence length="337" mass="38526">MTSSHGQRTDPQQVAYECLAKYFQEHENETIEIEILSPAIQPPDGILMQDGLSLGVPKKILVLAYLEARQRFFENNQGADPLVESGTLQATKIMLLFDPEHITPANFRKRVLSQLETDHGYQNGTPYHKALKRELCFLNSILTSPLHRQSKSPTLWYHRSKVIDSLVAIELQSTSNDHRSAFWLRELDAVCKSGEQHPKNYHAWQYARKLIQKIEAPDIHEEYAHRVRTWCCRHPSDISGWSFLMYLLSRIDSLSLRQELVQEVVKYAIALRSGHESLWVFIRTILAQDMPHGEHFVSYQLLQAYTKDLGVTETSNITPGSATAALKWIGTYASLVA</sequence>
<dbReference type="Proteomes" id="UP000265663">
    <property type="component" value="Unassembled WGS sequence"/>
</dbReference>
<evidence type="ECO:0000256" key="2">
    <source>
        <dbReference type="ARBA" id="ARBA00022602"/>
    </source>
</evidence>
<organism evidence="5 6">
    <name type="scientific">Pyrenophora seminiperda CCB06</name>
    <dbReference type="NCBI Taxonomy" id="1302712"/>
    <lineage>
        <taxon>Eukaryota</taxon>
        <taxon>Fungi</taxon>
        <taxon>Dikarya</taxon>
        <taxon>Ascomycota</taxon>
        <taxon>Pezizomycotina</taxon>
        <taxon>Dothideomycetes</taxon>
        <taxon>Pleosporomycetidae</taxon>
        <taxon>Pleosporales</taxon>
        <taxon>Pleosporineae</taxon>
        <taxon>Pleosporaceae</taxon>
        <taxon>Pyrenophora</taxon>
    </lineage>
</organism>
<dbReference type="EMBL" id="KE747818">
    <property type="protein sequence ID" value="RMZ69479.1"/>
    <property type="molecule type" value="Genomic_DNA"/>
</dbReference>
<dbReference type="OrthoDB" id="5358702at2759"/>
<protein>
    <submittedName>
        <fullName evidence="5">Prenyltransferase</fullName>
    </submittedName>
</protein>
<evidence type="ECO:0000256" key="1">
    <source>
        <dbReference type="ARBA" id="ARBA00006734"/>
    </source>
</evidence>
<keyword evidence="4" id="KW-0677">Repeat</keyword>
<dbReference type="PROSITE" id="PS51147">
    <property type="entry name" value="PFTA"/>
    <property type="match status" value="1"/>
</dbReference>
<gene>
    <name evidence="5" type="ORF">GMOD_00006295</name>
</gene>
<comment type="similarity">
    <text evidence="1">Belongs to the protein prenyltransferase subunit alpha family.</text>
</comment>
<keyword evidence="2" id="KW-0637">Prenyltransferase</keyword>
<accession>A0A3M7M502</accession>
<evidence type="ECO:0000313" key="5">
    <source>
        <dbReference type="EMBL" id="RMZ69479.1"/>
    </source>
</evidence>
<evidence type="ECO:0000256" key="4">
    <source>
        <dbReference type="ARBA" id="ARBA00022737"/>
    </source>
</evidence>
<dbReference type="GO" id="GO:0008318">
    <property type="term" value="F:protein prenyltransferase activity"/>
    <property type="evidence" value="ECO:0007669"/>
    <property type="project" value="InterPro"/>
</dbReference>
<dbReference type="PANTHER" id="PTHR11129:SF3">
    <property type="entry name" value="PROTEIN PRENYLTRANSFERASE ALPHA SUBUNIT REPEAT-CONTAINING PROTEIN 1"/>
    <property type="match status" value="1"/>
</dbReference>
<evidence type="ECO:0000256" key="3">
    <source>
        <dbReference type="ARBA" id="ARBA00022679"/>
    </source>
</evidence>
<proteinExistence type="inferred from homology"/>
<dbReference type="Pfam" id="PF01239">
    <property type="entry name" value="PPTA"/>
    <property type="match status" value="2"/>
</dbReference>
<dbReference type="Gene3D" id="1.25.40.120">
    <property type="entry name" value="Protein prenylyltransferase"/>
    <property type="match status" value="1"/>
</dbReference>
<dbReference type="AlphaFoldDB" id="A0A3M7M502"/>
<reference evidence="5 6" key="1">
    <citation type="journal article" date="2014" name="PLoS ONE">
        <title>De novo Genome Assembly of the Fungal Plant Pathogen Pyrenophora semeniperda.</title>
        <authorList>
            <person name="Soliai M.M."/>
            <person name="Meyer S.E."/>
            <person name="Udall J.A."/>
            <person name="Elzinga D.E."/>
            <person name="Hermansen R.A."/>
            <person name="Bodily P.M."/>
            <person name="Hart A.A."/>
            <person name="Coleman C.E."/>
        </authorList>
    </citation>
    <scope>NUCLEOTIDE SEQUENCE [LARGE SCALE GENOMIC DNA]</scope>
    <source>
        <strain evidence="5 6">CCB06</strain>
        <tissue evidence="5">Mycelium</tissue>
    </source>
</reference>
<evidence type="ECO:0000313" key="6">
    <source>
        <dbReference type="Proteomes" id="UP000265663"/>
    </source>
</evidence>
<keyword evidence="6" id="KW-1185">Reference proteome</keyword>
<dbReference type="PANTHER" id="PTHR11129">
    <property type="entry name" value="PROTEIN FARNESYLTRANSFERASE ALPHA SUBUNIT/RAB GERANYLGERANYL TRANSFERASE ALPHA SUBUNIT"/>
    <property type="match status" value="1"/>
</dbReference>
<dbReference type="GO" id="GO:0005737">
    <property type="term" value="C:cytoplasm"/>
    <property type="evidence" value="ECO:0007669"/>
    <property type="project" value="TreeGrafter"/>
</dbReference>
<name>A0A3M7M502_9PLEO</name>
<dbReference type="InterPro" id="IPR002088">
    <property type="entry name" value="Prenyl_trans_a"/>
</dbReference>
<keyword evidence="3 5" id="KW-0808">Transferase</keyword>